<organism evidence="1 2">
    <name type="scientific">Stegodyphus mimosarum</name>
    <name type="common">African social velvet spider</name>
    <dbReference type="NCBI Taxonomy" id="407821"/>
    <lineage>
        <taxon>Eukaryota</taxon>
        <taxon>Metazoa</taxon>
        <taxon>Ecdysozoa</taxon>
        <taxon>Arthropoda</taxon>
        <taxon>Chelicerata</taxon>
        <taxon>Arachnida</taxon>
        <taxon>Araneae</taxon>
        <taxon>Araneomorphae</taxon>
        <taxon>Entelegynae</taxon>
        <taxon>Eresoidea</taxon>
        <taxon>Eresidae</taxon>
        <taxon>Stegodyphus</taxon>
    </lineage>
</organism>
<gene>
    <name evidence="1" type="ORF">X975_00261</name>
</gene>
<dbReference type="Proteomes" id="UP000054359">
    <property type="component" value="Unassembled WGS sequence"/>
</dbReference>
<name>A0A087UKT9_STEMI</name>
<sequence length="98" mass="11097">MRASFGSVSYSKACEGYLSKGKEASRRTFYEKLFRIHATHREKHGRVYAATPFAWNRAQVELPVFSDFATFSDTKHSMSHGCGLIECSEFAIILLGRN</sequence>
<reference evidence="1 2" key="1">
    <citation type="submission" date="2013-11" db="EMBL/GenBank/DDBJ databases">
        <title>Genome sequencing of Stegodyphus mimosarum.</title>
        <authorList>
            <person name="Bechsgaard J."/>
        </authorList>
    </citation>
    <scope>NUCLEOTIDE SEQUENCE [LARGE SCALE GENOMIC DNA]</scope>
</reference>
<feature type="non-terminal residue" evidence="1">
    <location>
        <position position="98"/>
    </location>
</feature>
<accession>A0A087UKT9</accession>
<evidence type="ECO:0000313" key="2">
    <source>
        <dbReference type="Proteomes" id="UP000054359"/>
    </source>
</evidence>
<proteinExistence type="predicted"/>
<protein>
    <submittedName>
        <fullName evidence="1">Uncharacterized protein</fullName>
    </submittedName>
</protein>
<dbReference type="EMBL" id="KK120291">
    <property type="protein sequence ID" value="KFM77978.1"/>
    <property type="molecule type" value="Genomic_DNA"/>
</dbReference>
<keyword evidence="2" id="KW-1185">Reference proteome</keyword>
<evidence type="ECO:0000313" key="1">
    <source>
        <dbReference type="EMBL" id="KFM77978.1"/>
    </source>
</evidence>
<dbReference type="AlphaFoldDB" id="A0A087UKT9"/>